<keyword evidence="2" id="KW-0813">Transport</keyword>
<comment type="subcellular location">
    <subcellularLocation>
        <location evidence="1">Cell membrane</location>
        <topology evidence="1">Multi-pass membrane protein</topology>
    </subcellularLocation>
</comment>
<dbReference type="InterPro" id="IPR003439">
    <property type="entry name" value="ABC_transporter-like_ATP-bd"/>
</dbReference>
<dbReference type="GO" id="GO:0015658">
    <property type="term" value="F:branched-chain amino acid transmembrane transporter activity"/>
    <property type="evidence" value="ECO:0007669"/>
    <property type="project" value="InterPro"/>
</dbReference>
<dbReference type="SMART" id="SM00382">
    <property type="entry name" value="AAA"/>
    <property type="match status" value="1"/>
</dbReference>
<comment type="caution">
    <text evidence="12">The sequence shown here is derived from an EMBL/GenBank/DDBJ whole genome shotgun (WGS) entry which is preliminary data.</text>
</comment>
<feature type="domain" description="ABC transporter" evidence="11">
    <location>
        <begin position="347"/>
        <end position="574"/>
    </location>
</feature>
<evidence type="ECO:0000256" key="10">
    <source>
        <dbReference type="SAM" id="Phobius"/>
    </source>
</evidence>
<dbReference type="InterPro" id="IPR043428">
    <property type="entry name" value="LivM-like"/>
</dbReference>
<keyword evidence="5" id="KW-0547">Nucleotide-binding</keyword>
<feature type="transmembrane region" description="Helical" evidence="10">
    <location>
        <begin position="203"/>
        <end position="221"/>
    </location>
</feature>
<dbReference type="Pfam" id="PF02653">
    <property type="entry name" value="BPD_transp_2"/>
    <property type="match status" value="1"/>
</dbReference>
<keyword evidence="6" id="KW-0067">ATP-binding</keyword>
<dbReference type="AlphaFoldDB" id="A0A7W7VSN5"/>
<evidence type="ECO:0000256" key="2">
    <source>
        <dbReference type="ARBA" id="ARBA00022448"/>
    </source>
</evidence>
<dbReference type="EMBL" id="JACHJP010000017">
    <property type="protein sequence ID" value="MBB4920804.1"/>
    <property type="molecule type" value="Genomic_DNA"/>
</dbReference>
<feature type="transmembrane region" description="Helical" evidence="10">
    <location>
        <begin position="84"/>
        <end position="106"/>
    </location>
</feature>
<dbReference type="InterPro" id="IPR027417">
    <property type="entry name" value="P-loop_NTPase"/>
</dbReference>
<dbReference type="PROSITE" id="PS51257">
    <property type="entry name" value="PROKAR_LIPOPROTEIN"/>
    <property type="match status" value="1"/>
</dbReference>
<evidence type="ECO:0000313" key="12">
    <source>
        <dbReference type="EMBL" id="MBB4920804.1"/>
    </source>
</evidence>
<dbReference type="Proteomes" id="UP000552644">
    <property type="component" value="Unassembled WGS sequence"/>
</dbReference>
<keyword evidence="7 10" id="KW-1133">Transmembrane helix</keyword>
<protein>
    <submittedName>
        <fullName evidence="12">Branched-chain amino acid transport system permease protein</fullName>
    </submittedName>
</protein>
<feature type="transmembrane region" description="Helical" evidence="10">
    <location>
        <begin position="153"/>
        <end position="172"/>
    </location>
</feature>
<evidence type="ECO:0000259" key="11">
    <source>
        <dbReference type="PROSITE" id="PS50893"/>
    </source>
</evidence>
<dbReference type="RefSeq" id="WP_246436715.1">
    <property type="nucleotide sequence ID" value="NZ_JACHJP010000017.1"/>
</dbReference>
<dbReference type="Pfam" id="PF12399">
    <property type="entry name" value="BCA_ABC_TP_C"/>
    <property type="match status" value="1"/>
</dbReference>
<keyword evidence="4 10" id="KW-0812">Transmembrane</keyword>
<dbReference type="Gene3D" id="3.40.50.300">
    <property type="entry name" value="P-loop containing nucleotide triphosphate hydrolases"/>
    <property type="match status" value="1"/>
</dbReference>
<keyword evidence="8 10" id="KW-0472">Membrane</keyword>
<dbReference type="InterPro" id="IPR051120">
    <property type="entry name" value="ABC_AA/LPS_Transport"/>
</dbReference>
<feature type="transmembrane region" description="Helical" evidence="10">
    <location>
        <begin position="254"/>
        <end position="272"/>
    </location>
</feature>
<feature type="transmembrane region" description="Helical" evidence="10">
    <location>
        <begin position="53"/>
        <end position="72"/>
    </location>
</feature>
<dbReference type="GO" id="GO:0016887">
    <property type="term" value="F:ATP hydrolysis activity"/>
    <property type="evidence" value="ECO:0007669"/>
    <property type="project" value="InterPro"/>
</dbReference>
<dbReference type="SUPFAM" id="SSF52540">
    <property type="entry name" value="P-loop containing nucleoside triphosphate hydrolases"/>
    <property type="match status" value="1"/>
</dbReference>
<evidence type="ECO:0000256" key="8">
    <source>
        <dbReference type="ARBA" id="ARBA00023136"/>
    </source>
</evidence>
<accession>A0A7W7VSN5</accession>
<dbReference type="CDD" id="cd06581">
    <property type="entry name" value="TM_PBP1_LivM_like"/>
    <property type="match status" value="1"/>
</dbReference>
<keyword evidence="13" id="KW-1185">Reference proteome</keyword>
<dbReference type="InterPro" id="IPR003593">
    <property type="entry name" value="AAA+_ATPase"/>
</dbReference>
<evidence type="ECO:0000256" key="4">
    <source>
        <dbReference type="ARBA" id="ARBA00022692"/>
    </source>
</evidence>
<keyword evidence="3" id="KW-1003">Cell membrane</keyword>
<feature type="region of interest" description="Disordered" evidence="9">
    <location>
        <begin position="313"/>
        <end position="342"/>
    </location>
</feature>
<name>A0A7W7VSN5_9ACTN</name>
<evidence type="ECO:0000313" key="13">
    <source>
        <dbReference type="Proteomes" id="UP000552644"/>
    </source>
</evidence>
<dbReference type="InterPro" id="IPR032823">
    <property type="entry name" value="BCA_ABC_TP_C"/>
</dbReference>
<feature type="transmembrane region" description="Helical" evidence="10">
    <location>
        <begin position="28"/>
        <end position="46"/>
    </location>
</feature>
<dbReference type="GO" id="GO:0005886">
    <property type="term" value="C:plasma membrane"/>
    <property type="evidence" value="ECO:0007669"/>
    <property type="project" value="UniProtKB-SubCell"/>
</dbReference>
<dbReference type="PANTHER" id="PTHR45772">
    <property type="entry name" value="CONSERVED COMPONENT OF ABC TRANSPORTER FOR NATURAL AMINO ACIDS-RELATED"/>
    <property type="match status" value="1"/>
</dbReference>
<gene>
    <name evidence="12" type="ORF">FHS44_007956</name>
</gene>
<sequence length="580" mass="60629">MIDKRSWGIALAVAAAACVIVPNVLPPYWVYLAITAVVSSVIMQSYGVIVGRAGVMSLCQMSFAAIGAWVVLRLNLSDAPGGFIVWLVIGGLAAVPVGVAIGLPALRIRGVNLAVVTFGFAVAADIVLNANQFPGTTELKTLQRPGLFHTNGGYFILVVIVFMLLSLGLAWFNRTRLGMSWLEIRYSERAAAAHGISVARSKLAAFALSAFIAGIGGGLMAGQLGLVVSSNFAMGQSLALFAVAILIGPHNPEGALMGGIFGAVMATILEKLRLPQDLGGILFGLSAIFALRSGVSQTDFTRARKREAAARKMLESLPDKPREAEVPASETTPLVPPPAPAGDQPALDVRGLTVKYGEVVALDNIDLTVPSGGVVGLIGPNGAGKSTFIAAVSGFLHSYEGTVELEGRSLDKLSPSARASSGMRRTFQTTVIAPELTQYEYLSIGANRKLSKQEADELLDFFGCPPGEVPVSIVDVGSRRLLDVAAAIAARPKVALLDEPAAGQSAAESLKLGRRLAEVPSRFGVSILLVEHDMELVRAACAQVTVLDFGHVIASGTTQEVLDDPAVMAAYLGTADVPLV</sequence>
<evidence type="ECO:0000256" key="6">
    <source>
        <dbReference type="ARBA" id="ARBA00022840"/>
    </source>
</evidence>
<evidence type="ECO:0000256" key="7">
    <source>
        <dbReference type="ARBA" id="ARBA00022989"/>
    </source>
</evidence>
<dbReference type="InterPro" id="IPR001851">
    <property type="entry name" value="ABC_transp_permease"/>
</dbReference>
<feature type="transmembrane region" description="Helical" evidence="10">
    <location>
        <begin position="278"/>
        <end position="295"/>
    </location>
</feature>
<organism evidence="12 13">
    <name type="scientific">Streptosporangium saharense</name>
    <dbReference type="NCBI Taxonomy" id="1706840"/>
    <lineage>
        <taxon>Bacteria</taxon>
        <taxon>Bacillati</taxon>
        <taxon>Actinomycetota</taxon>
        <taxon>Actinomycetes</taxon>
        <taxon>Streptosporangiales</taxon>
        <taxon>Streptosporangiaceae</taxon>
        <taxon>Streptosporangium</taxon>
    </lineage>
</organism>
<feature type="transmembrane region" description="Helical" evidence="10">
    <location>
        <begin position="113"/>
        <end position="133"/>
    </location>
</feature>
<dbReference type="PROSITE" id="PS50893">
    <property type="entry name" value="ABC_TRANSPORTER_2"/>
    <property type="match status" value="1"/>
</dbReference>
<dbReference type="GO" id="GO:0005524">
    <property type="term" value="F:ATP binding"/>
    <property type="evidence" value="ECO:0007669"/>
    <property type="project" value="UniProtKB-KW"/>
</dbReference>
<evidence type="ECO:0000256" key="3">
    <source>
        <dbReference type="ARBA" id="ARBA00022475"/>
    </source>
</evidence>
<reference evidence="12 13" key="1">
    <citation type="submission" date="2020-08" db="EMBL/GenBank/DDBJ databases">
        <title>Genomic Encyclopedia of Type Strains, Phase III (KMG-III): the genomes of soil and plant-associated and newly described type strains.</title>
        <authorList>
            <person name="Whitman W."/>
        </authorList>
    </citation>
    <scope>NUCLEOTIDE SEQUENCE [LARGE SCALE GENOMIC DNA]</scope>
    <source>
        <strain evidence="12 13">CECT 8840</strain>
    </source>
</reference>
<dbReference type="Pfam" id="PF00005">
    <property type="entry name" value="ABC_tran"/>
    <property type="match status" value="1"/>
</dbReference>
<evidence type="ECO:0000256" key="9">
    <source>
        <dbReference type="SAM" id="MobiDB-lite"/>
    </source>
</evidence>
<feature type="compositionally biased region" description="Basic and acidic residues" evidence="9">
    <location>
        <begin position="313"/>
        <end position="325"/>
    </location>
</feature>
<evidence type="ECO:0000256" key="5">
    <source>
        <dbReference type="ARBA" id="ARBA00022741"/>
    </source>
</evidence>
<evidence type="ECO:0000256" key="1">
    <source>
        <dbReference type="ARBA" id="ARBA00004651"/>
    </source>
</evidence>
<proteinExistence type="predicted"/>